<gene>
    <name evidence="9" type="ORF">ACFSUF_11770</name>
</gene>
<accession>A0ABW5PD75</accession>
<reference evidence="10" key="1">
    <citation type="journal article" date="2019" name="Int. J. Syst. Evol. Microbiol.">
        <title>The Global Catalogue of Microorganisms (GCM) 10K type strain sequencing project: providing services to taxonomists for standard genome sequencing and annotation.</title>
        <authorList>
            <consortium name="The Broad Institute Genomics Platform"/>
            <consortium name="The Broad Institute Genome Sequencing Center for Infectious Disease"/>
            <person name="Wu L."/>
            <person name="Ma J."/>
        </authorList>
    </citation>
    <scope>NUCLEOTIDE SEQUENCE [LARGE SCALE GENOMIC DNA]</scope>
    <source>
        <strain evidence="10">KCTC 3950</strain>
    </source>
</reference>
<evidence type="ECO:0000256" key="6">
    <source>
        <dbReference type="ARBA" id="ARBA00023125"/>
    </source>
</evidence>
<dbReference type="InterPro" id="IPR003738">
    <property type="entry name" value="SRAP"/>
</dbReference>
<keyword evidence="2 8" id="KW-0645">Protease</keyword>
<evidence type="ECO:0000256" key="7">
    <source>
        <dbReference type="ARBA" id="ARBA00023239"/>
    </source>
</evidence>
<dbReference type="SUPFAM" id="SSF143081">
    <property type="entry name" value="BB1717-like"/>
    <property type="match status" value="1"/>
</dbReference>
<comment type="caution">
    <text evidence="9">The sequence shown here is derived from an EMBL/GenBank/DDBJ whole genome shotgun (WGS) entry which is preliminary data.</text>
</comment>
<sequence>MCERYSLTSELSELMKRYQVRSNKGMYARRFNISPTQNVAVIAENREERYLQEFRWGLYPFWAKDSINADCRKIHDKPIFERLLKKQRCIIPCSGFYAWKTQGKIRQPMHVVLRNREVFAFAGMYDVWITPQGEEVRTCTILTTKPNAVVSAYQDRMPVILQEKDIDAWLSPEYTNTASLEWMLQPTGEHLMETYPVTTLVNNTEHEQPDCVEVYPSGWALIKE</sequence>
<keyword evidence="7" id="KW-0456">Lyase</keyword>
<dbReference type="Pfam" id="PF02586">
    <property type="entry name" value="SRAP"/>
    <property type="match status" value="1"/>
</dbReference>
<keyword evidence="10" id="KW-1185">Reference proteome</keyword>
<dbReference type="PANTHER" id="PTHR13604:SF0">
    <property type="entry name" value="ABASIC SITE PROCESSING PROTEIN HMCES"/>
    <property type="match status" value="1"/>
</dbReference>
<comment type="similarity">
    <text evidence="1 8">Belongs to the SOS response-associated peptidase family.</text>
</comment>
<evidence type="ECO:0000256" key="2">
    <source>
        <dbReference type="ARBA" id="ARBA00022670"/>
    </source>
</evidence>
<keyword evidence="4 8" id="KW-0378">Hydrolase</keyword>
<keyword evidence="3" id="KW-0227">DNA damage</keyword>
<evidence type="ECO:0000256" key="4">
    <source>
        <dbReference type="ARBA" id="ARBA00022801"/>
    </source>
</evidence>
<evidence type="ECO:0000256" key="3">
    <source>
        <dbReference type="ARBA" id="ARBA00022763"/>
    </source>
</evidence>
<dbReference type="EC" id="3.4.-.-" evidence="8"/>
<dbReference type="Proteomes" id="UP001597541">
    <property type="component" value="Unassembled WGS sequence"/>
</dbReference>
<evidence type="ECO:0000313" key="9">
    <source>
        <dbReference type="EMBL" id="MFD2613103.1"/>
    </source>
</evidence>
<protein>
    <recommendedName>
        <fullName evidence="8">Abasic site processing protein</fullName>
        <ecNumber evidence="8">3.4.-.-</ecNumber>
    </recommendedName>
</protein>
<keyword evidence="6" id="KW-0238">DNA-binding</keyword>
<dbReference type="InterPro" id="IPR036590">
    <property type="entry name" value="SRAP-like"/>
</dbReference>
<keyword evidence="5" id="KW-0190">Covalent protein-DNA linkage</keyword>
<name>A0ABW5PD75_9BACL</name>
<proteinExistence type="inferred from homology"/>
<evidence type="ECO:0000256" key="1">
    <source>
        <dbReference type="ARBA" id="ARBA00008136"/>
    </source>
</evidence>
<evidence type="ECO:0000256" key="5">
    <source>
        <dbReference type="ARBA" id="ARBA00023124"/>
    </source>
</evidence>
<dbReference type="RefSeq" id="WP_377603025.1">
    <property type="nucleotide sequence ID" value="NZ_JBHUME010000007.1"/>
</dbReference>
<evidence type="ECO:0000256" key="8">
    <source>
        <dbReference type="RuleBase" id="RU364100"/>
    </source>
</evidence>
<dbReference type="EMBL" id="JBHUME010000007">
    <property type="protein sequence ID" value="MFD2613103.1"/>
    <property type="molecule type" value="Genomic_DNA"/>
</dbReference>
<organism evidence="9 10">
    <name type="scientific">Paenibacillus gansuensis</name>
    <dbReference type="NCBI Taxonomy" id="306542"/>
    <lineage>
        <taxon>Bacteria</taxon>
        <taxon>Bacillati</taxon>
        <taxon>Bacillota</taxon>
        <taxon>Bacilli</taxon>
        <taxon>Bacillales</taxon>
        <taxon>Paenibacillaceae</taxon>
        <taxon>Paenibacillus</taxon>
    </lineage>
</organism>
<dbReference type="Gene3D" id="3.90.1680.10">
    <property type="entry name" value="SOS response associated peptidase-like"/>
    <property type="match status" value="1"/>
</dbReference>
<dbReference type="PANTHER" id="PTHR13604">
    <property type="entry name" value="DC12-RELATED"/>
    <property type="match status" value="1"/>
</dbReference>
<evidence type="ECO:0000313" key="10">
    <source>
        <dbReference type="Proteomes" id="UP001597541"/>
    </source>
</evidence>